<keyword evidence="8" id="KW-1185">Reference proteome</keyword>
<name>A0A378LT19_9GAMM</name>
<comment type="subcellular location">
    <subcellularLocation>
        <location evidence="1">Membrane</location>
        <topology evidence="1">Single-pass membrane protein</topology>
    </subcellularLocation>
</comment>
<evidence type="ECO:0000259" key="6">
    <source>
        <dbReference type="Pfam" id="PF04357"/>
    </source>
</evidence>
<dbReference type="Pfam" id="PF04357">
    <property type="entry name" value="TamB"/>
    <property type="match status" value="1"/>
</dbReference>
<reference evidence="7 8" key="1">
    <citation type="submission" date="2018-06" db="EMBL/GenBank/DDBJ databases">
        <authorList>
            <consortium name="Pathogen Informatics"/>
            <person name="Doyle S."/>
        </authorList>
    </citation>
    <scope>NUCLEOTIDE SEQUENCE [LARGE SCALE GENOMIC DNA]</scope>
    <source>
        <strain evidence="7 8">NCTC11532</strain>
    </source>
</reference>
<dbReference type="Proteomes" id="UP000255297">
    <property type="component" value="Unassembled WGS sequence"/>
</dbReference>
<dbReference type="OrthoDB" id="5555605at2"/>
<evidence type="ECO:0000256" key="1">
    <source>
        <dbReference type="ARBA" id="ARBA00004167"/>
    </source>
</evidence>
<proteinExistence type="predicted"/>
<dbReference type="InterPro" id="IPR007452">
    <property type="entry name" value="TamB_C"/>
</dbReference>
<accession>A0A378LT19</accession>
<evidence type="ECO:0000256" key="5">
    <source>
        <dbReference type="SAM" id="Phobius"/>
    </source>
</evidence>
<dbReference type="GO" id="GO:0009306">
    <property type="term" value="P:protein secretion"/>
    <property type="evidence" value="ECO:0007669"/>
    <property type="project" value="InterPro"/>
</dbReference>
<evidence type="ECO:0000256" key="4">
    <source>
        <dbReference type="ARBA" id="ARBA00023136"/>
    </source>
</evidence>
<dbReference type="RefSeq" id="WP_031567372.1">
    <property type="nucleotide sequence ID" value="NZ_CAAAIS010000008.1"/>
</dbReference>
<dbReference type="EMBL" id="UGPB01000001">
    <property type="protein sequence ID" value="STY28979.1"/>
    <property type="molecule type" value="Genomic_DNA"/>
</dbReference>
<protein>
    <submittedName>
        <fullName evidence="7">Periplasmic protein</fullName>
    </submittedName>
</protein>
<dbReference type="GO" id="GO:0005886">
    <property type="term" value="C:plasma membrane"/>
    <property type="evidence" value="ECO:0007669"/>
    <property type="project" value="InterPro"/>
</dbReference>
<sequence length="740" mass="82289">MIRILKKILKVFIKTLYIVTFLLILFAGIALYLLETQPGLNNLIQLTRLYLPGTLKIEQIEGSFLDHFTLKGIEYNNESLKLKVAQLNVQWQPRSLWDNQFITAQWKNLRGYLKTEEYIHSEKGNITATGVLHNMQFNLSSQITTAPEERWLLQGKIKGSPPWNWTFDTQLNPTQNGGPSQQTRFYTKLSAKGEIISKNQGNLLLKVSPGFYHDPASKLPPLQFKGGSIQVLLTPEKLKGSGNLILDESKNVKVELLLPHFALDKGLQDDQPINSELLLELNSLDFLQKISPEITKLKGQLMASLNIHGTLKNRKMDSRFMLKKASLSLPKIGLDFNTIEVNVYGKESSWVALGLAESAGHHLSLSGKGNFDSQFTGNFTLEGTDFPLIQTSEYKVHVTPKLKLQVTPKVQSLSGTILIPLAEIKPRTFHNSISLPEDVVYQQKVKSATPTVDATQTIDIKLEMGKEVQIDVKGLKGYLDGILHIKSQQSSMNAFGELTVRDGTYKAYGLDLKIKQGELIFKGPIDNPGINLRAAKKIAKKDTTYSSSTQLLDFNSSNVQNFNFGETITLGVEVSGRLTHPKIQLFSDPAVLSQADILSMLVIGRPANQANKAGGQLLLAAISSMNLGSNTNSLQLLQQLKQTAGIDFNVQTNTNYNQSTNTSTETTSVVVGKSISKRLYLSYNIGVSQTDTNMLTLRYLLNRFFSIQISNSNNSSAIDFMYTSNKKPKKKKTSRKTASQ</sequence>
<evidence type="ECO:0000313" key="7">
    <source>
        <dbReference type="EMBL" id="STY28979.1"/>
    </source>
</evidence>
<keyword evidence="3 5" id="KW-1133">Transmembrane helix</keyword>
<keyword evidence="2 5" id="KW-0812">Transmembrane</keyword>
<feature type="domain" description="Translocation and assembly module TamB C-terminal" evidence="6">
    <location>
        <begin position="358"/>
        <end position="723"/>
    </location>
</feature>
<dbReference type="PANTHER" id="PTHR36985:SF1">
    <property type="entry name" value="TRANSLOCATION AND ASSEMBLY MODULE SUBUNIT TAMB"/>
    <property type="match status" value="1"/>
</dbReference>
<dbReference type="PANTHER" id="PTHR36985">
    <property type="entry name" value="TRANSLOCATION AND ASSEMBLY MODULE SUBUNIT TAMB"/>
    <property type="match status" value="1"/>
</dbReference>
<dbReference type="STRING" id="1122170.GCA_000701265_01863"/>
<evidence type="ECO:0000256" key="3">
    <source>
        <dbReference type="ARBA" id="ARBA00022989"/>
    </source>
</evidence>
<evidence type="ECO:0000256" key="2">
    <source>
        <dbReference type="ARBA" id="ARBA00022692"/>
    </source>
</evidence>
<gene>
    <name evidence="7" type="ORF">NCTC11532_01156</name>
</gene>
<dbReference type="GO" id="GO:0097347">
    <property type="term" value="C:TAM protein secretion complex"/>
    <property type="evidence" value="ECO:0007669"/>
    <property type="project" value="TreeGrafter"/>
</dbReference>
<evidence type="ECO:0000313" key="8">
    <source>
        <dbReference type="Proteomes" id="UP000255297"/>
    </source>
</evidence>
<organism evidence="7 8">
    <name type="scientific">Legionella wadsworthii</name>
    <dbReference type="NCBI Taxonomy" id="28088"/>
    <lineage>
        <taxon>Bacteria</taxon>
        <taxon>Pseudomonadati</taxon>
        <taxon>Pseudomonadota</taxon>
        <taxon>Gammaproteobacteria</taxon>
        <taxon>Legionellales</taxon>
        <taxon>Legionellaceae</taxon>
        <taxon>Legionella</taxon>
    </lineage>
</organism>
<keyword evidence="4 5" id="KW-0472">Membrane</keyword>
<feature type="transmembrane region" description="Helical" evidence="5">
    <location>
        <begin position="12"/>
        <end position="34"/>
    </location>
</feature>
<dbReference type="AlphaFoldDB" id="A0A378LT19"/>